<dbReference type="Gene3D" id="3.30.420.180">
    <property type="entry name" value="CobE/GbiG C-terminal domain"/>
    <property type="match status" value="1"/>
</dbReference>
<feature type="domain" description="Cobalamin synthesis G N-terminal" evidence="2">
    <location>
        <begin position="44"/>
        <end position="124"/>
    </location>
</feature>
<evidence type="ECO:0000313" key="4">
    <source>
        <dbReference type="EMBL" id="ATW28978.1"/>
    </source>
</evidence>
<dbReference type="SUPFAM" id="SSF159664">
    <property type="entry name" value="CobE/GbiG C-terminal domain-like"/>
    <property type="match status" value="1"/>
</dbReference>
<gene>
    <name evidence="4" type="ORF">DCMF_28275</name>
</gene>
<evidence type="ECO:0000259" key="3">
    <source>
        <dbReference type="Pfam" id="PF11761"/>
    </source>
</evidence>
<dbReference type="InterPro" id="IPR002750">
    <property type="entry name" value="CobE/GbiG_C"/>
</dbReference>
<dbReference type="InterPro" id="IPR038029">
    <property type="entry name" value="GbiG_N_sf"/>
</dbReference>
<dbReference type="KEGG" id="fwa:DCMF_28275"/>
<dbReference type="Proteomes" id="UP000323521">
    <property type="component" value="Chromosome"/>
</dbReference>
<name>A0A3G1L2V9_FORW1</name>
<evidence type="ECO:0000259" key="2">
    <source>
        <dbReference type="Pfam" id="PF11760"/>
    </source>
</evidence>
<feature type="domain" description="Cobalamin biosynthesis central region" evidence="3">
    <location>
        <begin position="130"/>
        <end position="198"/>
    </location>
</feature>
<dbReference type="Pfam" id="PF11761">
    <property type="entry name" value="CbiG_mid"/>
    <property type="match status" value="1"/>
</dbReference>
<dbReference type="NCBIfam" id="NF004466">
    <property type="entry name" value="PRK05788.1-4"/>
    <property type="match status" value="1"/>
</dbReference>
<organism evidence="4 5">
    <name type="scientific">Formimonas warabiya</name>
    <dbReference type="NCBI Taxonomy" id="1761012"/>
    <lineage>
        <taxon>Bacteria</taxon>
        <taxon>Bacillati</taxon>
        <taxon>Bacillota</taxon>
        <taxon>Clostridia</taxon>
        <taxon>Eubacteriales</taxon>
        <taxon>Peptococcaceae</taxon>
        <taxon>Candidatus Formimonas</taxon>
    </lineage>
</organism>
<dbReference type="InterPro" id="IPR021744">
    <property type="entry name" value="CbiG_N"/>
</dbReference>
<evidence type="ECO:0000313" key="5">
    <source>
        <dbReference type="Proteomes" id="UP000323521"/>
    </source>
</evidence>
<dbReference type="Pfam" id="PF01890">
    <property type="entry name" value="CbiG_C"/>
    <property type="match status" value="1"/>
</dbReference>
<protein>
    <recommendedName>
        <fullName evidence="6">Cobalt-precorrin 5A hydrolase</fullName>
    </recommendedName>
</protein>
<reference evidence="4 5" key="1">
    <citation type="submission" date="2016-10" db="EMBL/GenBank/DDBJ databases">
        <title>Complete Genome Sequence of Peptococcaceae strain DCMF.</title>
        <authorList>
            <person name="Edwards R.J."/>
            <person name="Holland S.I."/>
            <person name="Deshpande N.P."/>
            <person name="Wong Y.K."/>
            <person name="Ertan H."/>
            <person name="Manefield M."/>
            <person name="Russell T.L."/>
            <person name="Lee M.J."/>
        </authorList>
    </citation>
    <scope>NUCLEOTIDE SEQUENCE [LARGE SCALE GENOMIC DNA]</scope>
    <source>
        <strain evidence="4 5">DCMF</strain>
    </source>
</reference>
<dbReference type="GO" id="GO:0009236">
    <property type="term" value="P:cobalamin biosynthetic process"/>
    <property type="evidence" value="ECO:0007669"/>
    <property type="project" value="InterPro"/>
</dbReference>
<evidence type="ECO:0008006" key="6">
    <source>
        <dbReference type="Google" id="ProtNLM"/>
    </source>
</evidence>
<dbReference type="AlphaFoldDB" id="A0A3G1L2V9"/>
<dbReference type="Gene3D" id="3.40.50.11220">
    <property type="match status" value="1"/>
</dbReference>
<dbReference type="InterPro" id="IPR021745">
    <property type="entry name" value="CbiG_mid"/>
</dbReference>
<proteinExistence type="predicted"/>
<dbReference type="EMBL" id="CP017634">
    <property type="protein sequence ID" value="ATW28978.1"/>
    <property type="molecule type" value="Genomic_DNA"/>
</dbReference>
<accession>A0A3G1L2V9</accession>
<sequence>MSVTTGGLKTAQSIQKEMGGDIFTLEKYCPGTDYRPIRTGLKEFMGGIFGTYRELILVMSCGIAVRSIAPYLDSKLTDPAVVVLDERGNFCISLLSGHLGGANQLAEKVASITGGIAVITTASDNLGLESVDMIAKKYHFVMEDMEQVKRVTSCLVNGKKVVLVNDSPIHLDLSLERRDLEQVAAEQPDAVIYVGNKEELGWDQGDIFVAKLRVPNLVLGIGCRKGMDGEKLRSSVRAFFHQHNLALCAVKAIATVDVKKDEPAILGLAEQLAVPLCIVDRGEILPIEKRFACSDFVKKTIGVGCVCEPAAFIVSGQGKLRVPKTALEGITLCIYEERGNEIYNMG</sequence>
<keyword evidence="5" id="KW-1185">Reference proteome</keyword>
<dbReference type="InterPro" id="IPR052553">
    <property type="entry name" value="CbiG_hydrolase"/>
</dbReference>
<dbReference type="InterPro" id="IPR036518">
    <property type="entry name" value="CobE/GbiG_C_sf"/>
</dbReference>
<evidence type="ECO:0000259" key="1">
    <source>
        <dbReference type="Pfam" id="PF01890"/>
    </source>
</evidence>
<feature type="domain" description="CobE/GbiG C-terminal" evidence="1">
    <location>
        <begin position="217"/>
        <end position="334"/>
    </location>
</feature>
<dbReference type="PANTHER" id="PTHR37477:SF1">
    <property type="entry name" value="COBALT-PRECORRIN-5A HYDROLASE"/>
    <property type="match status" value="1"/>
</dbReference>
<dbReference type="PANTHER" id="PTHR37477">
    <property type="entry name" value="COBALT-PRECORRIN-5A HYDROLASE"/>
    <property type="match status" value="1"/>
</dbReference>
<dbReference type="SUPFAM" id="SSF159672">
    <property type="entry name" value="CbiG N-terminal domain-like"/>
    <property type="match status" value="1"/>
</dbReference>
<dbReference type="Pfam" id="PF11760">
    <property type="entry name" value="CbiG_N"/>
    <property type="match status" value="1"/>
</dbReference>